<gene>
    <name evidence="1" type="ORF">HMPREF3186_01014</name>
</gene>
<dbReference type="Proteomes" id="UP000070355">
    <property type="component" value="Unassembled WGS sequence"/>
</dbReference>
<reference evidence="2" key="1">
    <citation type="submission" date="2016-01" db="EMBL/GenBank/DDBJ databases">
        <authorList>
            <person name="Mitreva M."/>
            <person name="Pepin K.H."/>
            <person name="Mihindukulasuriya K.A."/>
            <person name="Fulton R."/>
            <person name="Fronick C."/>
            <person name="O'Laughlin M."/>
            <person name="Miner T."/>
            <person name="Herter B."/>
            <person name="Rosa B.A."/>
            <person name="Cordes M."/>
            <person name="Tomlinson C."/>
            <person name="Wollam A."/>
            <person name="Palsikar V.B."/>
            <person name="Mardis E.R."/>
            <person name="Wilson R.K."/>
        </authorList>
    </citation>
    <scope>NUCLEOTIDE SEQUENCE [LARGE SCALE GENOMIC DNA]</scope>
    <source>
        <strain evidence="2">DNF01167</strain>
    </source>
</reference>
<comment type="caution">
    <text evidence="1">The sequence shown here is derived from an EMBL/GenBank/DDBJ whole genome shotgun (WGS) entry which is preliminary data.</text>
</comment>
<evidence type="ECO:0000313" key="2">
    <source>
        <dbReference type="Proteomes" id="UP000070355"/>
    </source>
</evidence>
<proteinExistence type="predicted"/>
<organism evidence="1 2">
    <name type="scientific">Gemella haemolysans</name>
    <dbReference type="NCBI Taxonomy" id="1379"/>
    <lineage>
        <taxon>Bacteria</taxon>
        <taxon>Bacillati</taxon>
        <taxon>Bacillota</taxon>
        <taxon>Bacilli</taxon>
        <taxon>Bacillales</taxon>
        <taxon>Gemellaceae</taxon>
        <taxon>Gemella</taxon>
    </lineage>
</organism>
<sequence>MLQKLEFLGQKDEKIFSFESVKYMAHRKMGLSPCWWYGVIDILLKVSKFIGFRLDMKIIL</sequence>
<dbReference type="EMBL" id="LSDC01000066">
    <property type="protein sequence ID" value="KXB59678.1"/>
    <property type="molecule type" value="Genomic_DNA"/>
</dbReference>
<dbReference type="AlphaFoldDB" id="A0A133ZW61"/>
<name>A0A133ZW61_9BACL</name>
<dbReference type="PATRIC" id="fig|1379.3.peg.998"/>
<accession>A0A133ZW61</accession>
<protein>
    <submittedName>
        <fullName evidence="1">Uncharacterized protein</fullName>
    </submittedName>
</protein>
<evidence type="ECO:0000313" key="1">
    <source>
        <dbReference type="EMBL" id="KXB59678.1"/>
    </source>
</evidence>